<dbReference type="GO" id="GO:0005524">
    <property type="term" value="F:ATP binding"/>
    <property type="evidence" value="ECO:0007669"/>
    <property type="project" value="UniProtKB-KW"/>
</dbReference>
<keyword evidence="3" id="KW-0067">ATP-binding</keyword>
<dbReference type="EMBL" id="CP128400">
    <property type="protein sequence ID" value="WJW69557.1"/>
    <property type="molecule type" value="Genomic_DNA"/>
</dbReference>
<evidence type="ECO:0000313" key="6">
    <source>
        <dbReference type="EMBL" id="WJW69557.1"/>
    </source>
</evidence>
<dbReference type="SUPFAM" id="SSF69572">
    <property type="entry name" value="Activating enzymes of the ubiquitin-like proteins"/>
    <property type="match status" value="1"/>
</dbReference>
<keyword evidence="5" id="KW-0548">Nucleotidyltransferase</keyword>
<dbReference type="SMART" id="SM00450">
    <property type="entry name" value="RHOD"/>
    <property type="match status" value="1"/>
</dbReference>
<dbReference type="PROSITE" id="PS50206">
    <property type="entry name" value="RHODANESE_3"/>
    <property type="match status" value="1"/>
</dbReference>
<dbReference type="Proteomes" id="UP001431572">
    <property type="component" value="Chromosome 2"/>
</dbReference>
<keyword evidence="1" id="KW-0808">Transferase</keyword>
<evidence type="ECO:0000259" key="4">
    <source>
        <dbReference type="PROSITE" id="PS50206"/>
    </source>
</evidence>
<gene>
    <name evidence="5" type="primary">moeB</name>
    <name evidence="5" type="ORF">HXX08_17490</name>
    <name evidence="6" type="ORF">OZ401_003180</name>
</gene>
<dbReference type="InterPro" id="IPR036873">
    <property type="entry name" value="Rhodanese-like_dom_sf"/>
</dbReference>
<dbReference type="FunFam" id="3.40.50.720:FF:000033">
    <property type="entry name" value="Adenylyltransferase and sulfurtransferase MOCS3"/>
    <property type="match status" value="1"/>
</dbReference>
<evidence type="ECO:0000313" key="5">
    <source>
        <dbReference type="EMBL" id="NWJ47650.1"/>
    </source>
</evidence>
<dbReference type="GO" id="GO:0016779">
    <property type="term" value="F:nucleotidyltransferase activity"/>
    <property type="evidence" value="ECO:0007669"/>
    <property type="project" value="UniProtKB-KW"/>
</dbReference>
<evidence type="ECO:0000256" key="2">
    <source>
        <dbReference type="ARBA" id="ARBA00022741"/>
    </source>
</evidence>
<dbReference type="Pfam" id="PF00899">
    <property type="entry name" value="ThiF"/>
    <property type="match status" value="1"/>
</dbReference>
<keyword evidence="8" id="KW-1185">Reference proteome</keyword>
<dbReference type="GO" id="GO:0008146">
    <property type="term" value="F:sulfotransferase activity"/>
    <property type="evidence" value="ECO:0007669"/>
    <property type="project" value="TreeGrafter"/>
</dbReference>
<dbReference type="GO" id="GO:0008641">
    <property type="term" value="F:ubiquitin-like modifier activating enzyme activity"/>
    <property type="evidence" value="ECO:0007669"/>
    <property type="project" value="InterPro"/>
</dbReference>
<dbReference type="AlphaFoldDB" id="A0A8T7M6A9"/>
<dbReference type="InterPro" id="IPR001763">
    <property type="entry name" value="Rhodanese-like_dom"/>
</dbReference>
<dbReference type="Pfam" id="PF00581">
    <property type="entry name" value="Rhodanese"/>
    <property type="match status" value="1"/>
</dbReference>
<dbReference type="InterPro" id="IPR000594">
    <property type="entry name" value="ThiF_NAD_FAD-bd"/>
</dbReference>
<dbReference type="NCBIfam" id="NF006444">
    <property type="entry name" value="PRK08762.1"/>
    <property type="match status" value="1"/>
</dbReference>
<dbReference type="RefSeq" id="WP_341471438.1">
    <property type="nucleotide sequence ID" value="NZ_CP128400.1"/>
</dbReference>
<accession>A0A8T7M6A9</accession>
<dbReference type="Gene3D" id="3.40.50.720">
    <property type="entry name" value="NAD(P)-binding Rossmann-like Domain"/>
    <property type="match status" value="1"/>
</dbReference>
<reference evidence="5 7" key="1">
    <citation type="submission" date="2020-06" db="EMBL/GenBank/DDBJ databases">
        <title>Anoxygenic phototrophic Chloroflexota member uses a Type I reaction center.</title>
        <authorList>
            <person name="Tsuji J.M."/>
            <person name="Shaw N.A."/>
            <person name="Nagashima S."/>
            <person name="Venkiteswaran J."/>
            <person name="Schiff S.L."/>
            <person name="Hanada S."/>
            <person name="Tank M."/>
            <person name="Neufeld J.D."/>
        </authorList>
    </citation>
    <scope>NUCLEOTIDE SEQUENCE [LARGE SCALE GENOMIC DNA]</scope>
    <source>
        <strain evidence="5">L227-S17</strain>
    </source>
</reference>
<proteinExistence type="predicted"/>
<organism evidence="5 7">
    <name type="scientific">Candidatus Chlorohelix allophototropha</name>
    <dbReference type="NCBI Taxonomy" id="3003348"/>
    <lineage>
        <taxon>Bacteria</taxon>
        <taxon>Bacillati</taxon>
        <taxon>Chloroflexota</taxon>
        <taxon>Chloroflexia</taxon>
        <taxon>Candidatus Chloroheliales</taxon>
        <taxon>Candidatus Chloroheliaceae</taxon>
        <taxon>Candidatus Chlorohelix</taxon>
    </lineage>
</organism>
<keyword evidence="2" id="KW-0547">Nucleotide-binding</keyword>
<dbReference type="CDD" id="cd00158">
    <property type="entry name" value="RHOD"/>
    <property type="match status" value="1"/>
</dbReference>
<dbReference type="InterPro" id="IPR045886">
    <property type="entry name" value="ThiF/MoeB/HesA"/>
</dbReference>
<dbReference type="PANTHER" id="PTHR10953:SF102">
    <property type="entry name" value="ADENYLYLTRANSFERASE AND SULFURTRANSFERASE MOCS3"/>
    <property type="match status" value="1"/>
</dbReference>
<name>A0A8T7M6A9_9CHLR</name>
<dbReference type="GO" id="GO:0004792">
    <property type="term" value="F:thiosulfate-cyanide sulfurtransferase activity"/>
    <property type="evidence" value="ECO:0007669"/>
    <property type="project" value="TreeGrafter"/>
</dbReference>
<dbReference type="PANTHER" id="PTHR10953">
    <property type="entry name" value="UBIQUITIN-ACTIVATING ENZYME E1"/>
    <property type="match status" value="1"/>
</dbReference>
<reference evidence="6" key="2">
    <citation type="journal article" date="2024" name="Nature">
        <title>Anoxygenic phototroph of the Chloroflexota uses a type I reaction centre.</title>
        <authorList>
            <person name="Tsuji J.M."/>
            <person name="Shaw N.A."/>
            <person name="Nagashima S."/>
            <person name="Venkiteswaran J.J."/>
            <person name="Schiff S.L."/>
            <person name="Watanabe T."/>
            <person name="Fukui M."/>
            <person name="Hanada S."/>
            <person name="Tank M."/>
            <person name="Neufeld J.D."/>
        </authorList>
    </citation>
    <scope>NUCLEOTIDE SEQUENCE</scope>
    <source>
        <strain evidence="6">L227-S17</strain>
    </source>
</reference>
<dbReference type="SUPFAM" id="SSF52821">
    <property type="entry name" value="Rhodanese/Cell cycle control phosphatase"/>
    <property type="match status" value="1"/>
</dbReference>
<dbReference type="CDD" id="cd00757">
    <property type="entry name" value="ThiF_MoeB_HesA_family"/>
    <property type="match status" value="1"/>
</dbReference>
<dbReference type="GO" id="GO:0005829">
    <property type="term" value="C:cytosol"/>
    <property type="evidence" value="ECO:0007669"/>
    <property type="project" value="TreeGrafter"/>
</dbReference>
<dbReference type="Proteomes" id="UP000521676">
    <property type="component" value="Unassembled WGS sequence"/>
</dbReference>
<dbReference type="NCBIfam" id="NF004281">
    <property type="entry name" value="PRK05690.1"/>
    <property type="match status" value="1"/>
</dbReference>
<dbReference type="Gene3D" id="3.40.250.10">
    <property type="entry name" value="Rhodanese-like domain"/>
    <property type="match status" value="1"/>
</dbReference>
<sequence>MANSYNELLKRTKAQIRETTVAQTSEVVKADKSVWLVDVREKYEWDEGYIPGALHVARGFLESKIEETVSDKNAPVILYCAGGVRSAFAAKTLNELGYTNVSSMIGGYNAWKNAGYPITKPRNLTKEQQKRYSRHFLLPEVGEKGQIKLLDTKVLLIGAGGLGAPNAFYLAAAGIGTLGIIDNDVVEESNLQRQIIHTQGRVGQYKADSAAQAIADLNPDVRVVVYKERLTAENIEHILPLYDLVVDGTDNFETRYLVNDFAVKYRKPVVHASILSFNGQLTTLIPFEGPCYRCIYPDPPPAAMAPNCSEAGVLGVLPGVIGLLQANEALKLALGIGETLSGRFLLFDALEAEFTSLKLRRDPKCVACGEHADIDDLLEQHRRGDVLIPACNIR</sequence>
<evidence type="ECO:0000256" key="1">
    <source>
        <dbReference type="ARBA" id="ARBA00022679"/>
    </source>
</evidence>
<evidence type="ECO:0000256" key="3">
    <source>
        <dbReference type="ARBA" id="ARBA00022840"/>
    </source>
</evidence>
<evidence type="ECO:0000313" key="8">
    <source>
        <dbReference type="Proteomes" id="UP001431572"/>
    </source>
</evidence>
<dbReference type="EMBL" id="JACATZ010000003">
    <property type="protein sequence ID" value="NWJ47650.1"/>
    <property type="molecule type" value="Genomic_DNA"/>
</dbReference>
<dbReference type="InterPro" id="IPR035985">
    <property type="entry name" value="Ubiquitin-activating_enz"/>
</dbReference>
<evidence type="ECO:0000313" key="7">
    <source>
        <dbReference type="Proteomes" id="UP000521676"/>
    </source>
</evidence>
<feature type="domain" description="Rhodanese" evidence="4">
    <location>
        <begin position="30"/>
        <end position="120"/>
    </location>
</feature>
<protein>
    <submittedName>
        <fullName evidence="5">Molybdopterin-synthase adenylyltransferase MoeB</fullName>
    </submittedName>
</protein>